<dbReference type="EMBL" id="JAGYWB010000007">
    <property type="protein sequence ID" value="KAI0516460.1"/>
    <property type="molecule type" value="Genomic_DNA"/>
</dbReference>
<dbReference type="Proteomes" id="UP000829196">
    <property type="component" value="Unassembled WGS sequence"/>
</dbReference>
<evidence type="ECO:0000313" key="3">
    <source>
        <dbReference type="Proteomes" id="UP000829196"/>
    </source>
</evidence>
<feature type="region of interest" description="Disordered" evidence="1">
    <location>
        <begin position="43"/>
        <end position="72"/>
    </location>
</feature>
<feature type="compositionally biased region" description="Polar residues" evidence="1">
    <location>
        <begin position="63"/>
        <end position="72"/>
    </location>
</feature>
<evidence type="ECO:0000313" key="2">
    <source>
        <dbReference type="EMBL" id="KAI0516460.1"/>
    </source>
</evidence>
<protein>
    <submittedName>
        <fullName evidence="2">Uncharacterized protein</fullName>
    </submittedName>
</protein>
<name>A0A8T3BRT7_DENNO</name>
<dbReference type="AlphaFoldDB" id="A0A8T3BRT7"/>
<organism evidence="2 3">
    <name type="scientific">Dendrobium nobile</name>
    <name type="common">Orchid</name>
    <dbReference type="NCBI Taxonomy" id="94219"/>
    <lineage>
        <taxon>Eukaryota</taxon>
        <taxon>Viridiplantae</taxon>
        <taxon>Streptophyta</taxon>
        <taxon>Embryophyta</taxon>
        <taxon>Tracheophyta</taxon>
        <taxon>Spermatophyta</taxon>
        <taxon>Magnoliopsida</taxon>
        <taxon>Liliopsida</taxon>
        <taxon>Asparagales</taxon>
        <taxon>Orchidaceae</taxon>
        <taxon>Epidendroideae</taxon>
        <taxon>Malaxideae</taxon>
        <taxon>Dendrobiinae</taxon>
        <taxon>Dendrobium</taxon>
    </lineage>
</organism>
<sequence length="72" mass="7702">MVTGALLLRDPSSAAKPLRAKRKAMAEYLLSLPLSSPEIYSSRPLHMPLSSQGPAFPSPSCPDFSTASKLET</sequence>
<reference evidence="2" key="1">
    <citation type="journal article" date="2022" name="Front. Genet.">
        <title>Chromosome-Scale Assembly of the Dendrobium nobile Genome Provides Insights Into the Molecular Mechanism of the Biosynthesis of the Medicinal Active Ingredient of Dendrobium.</title>
        <authorList>
            <person name="Xu Q."/>
            <person name="Niu S.-C."/>
            <person name="Li K.-L."/>
            <person name="Zheng P.-J."/>
            <person name="Zhang X.-J."/>
            <person name="Jia Y."/>
            <person name="Liu Y."/>
            <person name="Niu Y.-X."/>
            <person name="Yu L.-H."/>
            <person name="Chen D.-F."/>
            <person name="Zhang G.-Q."/>
        </authorList>
    </citation>
    <scope>NUCLEOTIDE SEQUENCE</scope>
    <source>
        <tissue evidence="2">Leaf</tissue>
    </source>
</reference>
<proteinExistence type="predicted"/>
<evidence type="ECO:0000256" key="1">
    <source>
        <dbReference type="SAM" id="MobiDB-lite"/>
    </source>
</evidence>
<gene>
    <name evidence="2" type="ORF">KFK09_009135</name>
</gene>
<accession>A0A8T3BRT7</accession>
<keyword evidence="3" id="KW-1185">Reference proteome</keyword>
<dbReference type="SMR" id="A0A8T3BRT7"/>
<comment type="caution">
    <text evidence="2">The sequence shown here is derived from an EMBL/GenBank/DDBJ whole genome shotgun (WGS) entry which is preliminary data.</text>
</comment>